<reference evidence="2" key="2">
    <citation type="submission" date="2021-09" db="EMBL/GenBank/DDBJ databases">
        <authorList>
            <person name="Jia N."/>
            <person name="Wang J."/>
            <person name="Shi W."/>
            <person name="Du L."/>
            <person name="Sun Y."/>
            <person name="Zhan W."/>
            <person name="Jiang J."/>
            <person name="Wang Q."/>
            <person name="Zhang B."/>
            <person name="Ji P."/>
            <person name="Sakyi L.B."/>
            <person name="Cui X."/>
            <person name="Yuan T."/>
            <person name="Jiang B."/>
            <person name="Yang W."/>
            <person name="Lam T.T.-Y."/>
            <person name="Chang Q."/>
            <person name="Ding S."/>
            <person name="Wang X."/>
            <person name="Zhu J."/>
            <person name="Ruan X."/>
            <person name="Zhao L."/>
            <person name="Wei J."/>
            <person name="Que T."/>
            <person name="Du C."/>
            <person name="Cheng J."/>
            <person name="Dai P."/>
            <person name="Han X."/>
            <person name="Huang E."/>
            <person name="Gao Y."/>
            <person name="Liu J."/>
            <person name="Shao H."/>
            <person name="Ye R."/>
            <person name="Li L."/>
            <person name="Wei W."/>
            <person name="Wang X."/>
            <person name="Wang C."/>
            <person name="Huo Q."/>
            <person name="Li W."/>
            <person name="Guo W."/>
            <person name="Chen H."/>
            <person name="Chen S."/>
            <person name="Zhou L."/>
            <person name="Zhou L."/>
            <person name="Ni X."/>
            <person name="Tian J."/>
            <person name="Zhou Y."/>
            <person name="Sheng Y."/>
            <person name="Liu T."/>
            <person name="Pan Y."/>
            <person name="Xia L."/>
            <person name="Li J."/>
            <person name="Zhao F."/>
            <person name="Cao W."/>
        </authorList>
    </citation>
    <scope>NUCLEOTIDE SEQUENCE</scope>
    <source>
        <strain evidence="2">Rmic-2018</strain>
        <tissue evidence="2">Larvae</tissue>
    </source>
</reference>
<accession>A0A9J6F878</accession>
<gene>
    <name evidence="2" type="ORF">HPB51_018650</name>
</gene>
<dbReference type="PANTHER" id="PTHR23080:SF141">
    <property type="entry name" value="TRANSPOSASE HELIX-TURN-HELIX DOMAIN-CONTAINING PROTEIN"/>
    <property type="match status" value="1"/>
</dbReference>
<evidence type="ECO:0000313" key="3">
    <source>
        <dbReference type="Proteomes" id="UP000821866"/>
    </source>
</evidence>
<keyword evidence="3" id="KW-1185">Reference proteome</keyword>
<sequence length="276" mass="31072">MKNTWQGFRKQQHEVLMPLLDMSMVQEQGQETASHPCASGATATTVSTVEVAEALLQLSQCMKDVPHIMCTQDKGIQVDVDSIIGKQFRLVDMLTSDNTVLAFTGVLSMTLLVAISNEVSRIEDAVAEMSTLERVILVLVRLKTCLPFVCMAPLFSVSRTTISRHFYSTLCNLAAVLKCAIPWPNKQEIASNLPKCFEEYKEVRVVLDCTEVAVEKSHCASCRILTYSHYKGTHSKASCWCLTCWLNYFCELWFLRPSVGQDLRREIGSSRKTRQF</sequence>
<dbReference type="InterPro" id="IPR027805">
    <property type="entry name" value="Transposase_HTH_dom"/>
</dbReference>
<evidence type="ECO:0000259" key="1">
    <source>
        <dbReference type="Pfam" id="PF13613"/>
    </source>
</evidence>
<dbReference type="VEuPathDB" id="VectorBase:LOC119166794"/>
<dbReference type="Pfam" id="PF13613">
    <property type="entry name" value="HTH_Tnp_4"/>
    <property type="match status" value="1"/>
</dbReference>
<evidence type="ECO:0000313" key="2">
    <source>
        <dbReference type="EMBL" id="KAH8041856.1"/>
    </source>
</evidence>
<name>A0A9J6F878_RHIMP</name>
<dbReference type="AlphaFoldDB" id="A0A9J6F878"/>
<dbReference type="Proteomes" id="UP000821866">
    <property type="component" value="Chromosome 1"/>
</dbReference>
<comment type="caution">
    <text evidence="2">The sequence shown here is derived from an EMBL/GenBank/DDBJ whole genome shotgun (WGS) entry which is preliminary data.</text>
</comment>
<dbReference type="EMBL" id="JABSTU010000001">
    <property type="protein sequence ID" value="KAH8041856.1"/>
    <property type="molecule type" value="Genomic_DNA"/>
</dbReference>
<proteinExistence type="predicted"/>
<dbReference type="PANTHER" id="PTHR23080">
    <property type="entry name" value="THAP DOMAIN PROTEIN"/>
    <property type="match status" value="1"/>
</dbReference>
<protein>
    <recommendedName>
        <fullName evidence="1">Transposase Helix-turn-helix domain-containing protein</fullName>
    </recommendedName>
</protein>
<organism evidence="2 3">
    <name type="scientific">Rhipicephalus microplus</name>
    <name type="common">Cattle tick</name>
    <name type="synonym">Boophilus microplus</name>
    <dbReference type="NCBI Taxonomy" id="6941"/>
    <lineage>
        <taxon>Eukaryota</taxon>
        <taxon>Metazoa</taxon>
        <taxon>Ecdysozoa</taxon>
        <taxon>Arthropoda</taxon>
        <taxon>Chelicerata</taxon>
        <taxon>Arachnida</taxon>
        <taxon>Acari</taxon>
        <taxon>Parasitiformes</taxon>
        <taxon>Ixodida</taxon>
        <taxon>Ixodoidea</taxon>
        <taxon>Ixodidae</taxon>
        <taxon>Rhipicephalinae</taxon>
        <taxon>Rhipicephalus</taxon>
        <taxon>Boophilus</taxon>
    </lineage>
</organism>
<reference evidence="2" key="1">
    <citation type="journal article" date="2020" name="Cell">
        <title>Large-Scale Comparative Analyses of Tick Genomes Elucidate Their Genetic Diversity and Vector Capacities.</title>
        <authorList>
            <consortium name="Tick Genome and Microbiome Consortium (TIGMIC)"/>
            <person name="Jia N."/>
            <person name="Wang J."/>
            <person name="Shi W."/>
            <person name="Du L."/>
            <person name="Sun Y."/>
            <person name="Zhan W."/>
            <person name="Jiang J.F."/>
            <person name="Wang Q."/>
            <person name="Zhang B."/>
            <person name="Ji P."/>
            <person name="Bell-Sakyi L."/>
            <person name="Cui X.M."/>
            <person name="Yuan T.T."/>
            <person name="Jiang B.G."/>
            <person name="Yang W.F."/>
            <person name="Lam T.T."/>
            <person name="Chang Q.C."/>
            <person name="Ding S.J."/>
            <person name="Wang X.J."/>
            <person name="Zhu J.G."/>
            <person name="Ruan X.D."/>
            <person name="Zhao L."/>
            <person name="Wei J.T."/>
            <person name="Ye R.Z."/>
            <person name="Que T.C."/>
            <person name="Du C.H."/>
            <person name="Zhou Y.H."/>
            <person name="Cheng J.X."/>
            <person name="Dai P.F."/>
            <person name="Guo W.B."/>
            <person name="Han X.H."/>
            <person name="Huang E.J."/>
            <person name="Li L.F."/>
            <person name="Wei W."/>
            <person name="Gao Y.C."/>
            <person name="Liu J.Z."/>
            <person name="Shao H.Z."/>
            <person name="Wang X."/>
            <person name="Wang C.C."/>
            <person name="Yang T.C."/>
            <person name="Huo Q.B."/>
            <person name="Li W."/>
            <person name="Chen H.Y."/>
            <person name="Chen S.E."/>
            <person name="Zhou L.G."/>
            <person name="Ni X.B."/>
            <person name="Tian J.H."/>
            <person name="Sheng Y."/>
            <person name="Liu T."/>
            <person name="Pan Y.S."/>
            <person name="Xia L.Y."/>
            <person name="Li J."/>
            <person name="Zhao F."/>
            <person name="Cao W.C."/>
        </authorList>
    </citation>
    <scope>NUCLEOTIDE SEQUENCE</scope>
    <source>
        <strain evidence="2">Rmic-2018</strain>
    </source>
</reference>
<feature type="domain" description="Transposase Helix-turn-helix" evidence="1">
    <location>
        <begin position="129"/>
        <end position="178"/>
    </location>
</feature>